<feature type="compositionally biased region" description="Low complexity" evidence="1">
    <location>
        <begin position="424"/>
        <end position="434"/>
    </location>
</feature>
<protein>
    <submittedName>
        <fullName evidence="2">Uncharacterized protein</fullName>
    </submittedName>
</protein>
<dbReference type="Proteomes" id="UP001234880">
    <property type="component" value="Unassembled WGS sequence"/>
</dbReference>
<dbReference type="SUPFAM" id="SSF50494">
    <property type="entry name" value="Trypsin-like serine proteases"/>
    <property type="match status" value="1"/>
</dbReference>
<name>A0ABT9KHZ5_9ACTN</name>
<reference evidence="2 3" key="1">
    <citation type="submission" date="2023-07" db="EMBL/GenBank/DDBJ databases">
        <title>Sequencing the genomes of 1000 actinobacteria strains.</title>
        <authorList>
            <person name="Klenk H.-P."/>
        </authorList>
    </citation>
    <scope>NUCLEOTIDE SEQUENCE [LARGE SCALE GENOMIC DNA]</scope>
    <source>
        <strain evidence="2 3">DSM 41600</strain>
    </source>
</reference>
<evidence type="ECO:0000313" key="3">
    <source>
        <dbReference type="Proteomes" id="UP001234880"/>
    </source>
</evidence>
<proteinExistence type="predicted"/>
<dbReference type="InterPro" id="IPR009003">
    <property type="entry name" value="Peptidase_S1_PA"/>
</dbReference>
<comment type="caution">
    <text evidence="2">The sequence shown here is derived from an EMBL/GenBank/DDBJ whole genome shotgun (WGS) entry which is preliminary data.</text>
</comment>
<keyword evidence="3" id="KW-1185">Reference proteome</keyword>
<accession>A0ABT9KHZ5</accession>
<feature type="region of interest" description="Disordered" evidence="1">
    <location>
        <begin position="424"/>
        <end position="500"/>
    </location>
</feature>
<feature type="compositionally biased region" description="Low complexity" evidence="1">
    <location>
        <begin position="539"/>
        <end position="548"/>
    </location>
</feature>
<organism evidence="2 3">
    <name type="scientific">Streptomyces demainii</name>
    <dbReference type="NCBI Taxonomy" id="588122"/>
    <lineage>
        <taxon>Bacteria</taxon>
        <taxon>Bacillati</taxon>
        <taxon>Actinomycetota</taxon>
        <taxon>Actinomycetes</taxon>
        <taxon>Kitasatosporales</taxon>
        <taxon>Streptomycetaceae</taxon>
        <taxon>Streptomyces</taxon>
    </lineage>
</organism>
<evidence type="ECO:0000313" key="2">
    <source>
        <dbReference type="EMBL" id="MDP9608024.1"/>
    </source>
</evidence>
<evidence type="ECO:0000256" key="1">
    <source>
        <dbReference type="SAM" id="MobiDB-lite"/>
    </source>
</evidence>
<sequence length="559" mass="59260">MGAEMGITADETSSGGTWRVRIRSSAGDVLGAGILLGSETVLTCALVIPDDGLPVPATEVLVDLVEVPDAEPVPARVADGCWVPQRSDGCGDVALLRLGRPQPAEHAAPLYRLPPVLGRPVWMGGFPEGLDNGHYLRARTAGRVGPRAEWVGLDPASRRDVVRKGFSGAGVEDEATRHVIGMVVSRYDDPPGIPSAERLSVSYMIPVETILRHLPVVHRWVRGDPGVDRPLVSRLTAGVQDVGFAQRLAVWLRREPLTGRAGIVDVETVVIESGDRVRYEALSRAITLADRELSGGGPDEALSAAPHGTVPPLGSVDLAIDVTRRTDTEVALRVADRMDLRSPGDTSPLSRVRANAVPLTIVAVGVDRARDPEALVRFMKLLADRGSRLMLVFRDPHSPALRLAERLFRPEAARIDTWLASRAGAARPAGAVPGPGRPGRDGPPGLGVPVPGRLRRHAHADAARLPASRADLPQRHHRAAGRAAAQPGEGPPAPARRPRPALAVDGLRLTGLRAPSRPGRACRAAAGTCPLSGRRRAGGRAAPSTRPSAGPPRRPRSAW</sequence>
<gene>
    <name evidence="2" type="ORF">JOF35_000301</name>
</gene>
<dbReference type="EMBL" id="JAURUE010000001">
    <property type="protein sequence ID" value="MDP9608024.1"/>
    <property type="molecule type" value="Genomic_DNA"/>
</dbReference>
<feature type="region of interest" description="Disordered" evidence="1">
    <location>
        <begin position="512"/>
        <end position="559"/>
    </location>
</feature>